<accession>A0A9N8VB95</accession>
<keyword evidence="2" id="KW-0732">Signal</keyword>
<comment type="caution">
    <text evidence="3">The sequence shown here is derived from an EMBL/GenBank/DDBJ whole genome shotgun (WGS) entry which is preliminary data.</text>
</comment>
<feature type="region of interest" description="Disordered" evidence="1">
    <location>
        <begin position="53"/>
        <end position="73"/>
    </location>
</feature>
<keyword evidence="4" id="KW-1185">Reference proteome</keyword>
<reference evidence="3" key="1">
    <citation type="submission" date="2021-06" db="EMBL/GenBank/DDBJ databases">
        <authorList>
            <person name="Kallberg Y."/>
            <person name="Tangrot J."/>
            <person name="Rosling A."/>
        </authorList>
    </citation>
    <scope>NUCLEOTIDE SEQUENCE</scope>
    <source>
        <strain evidence="3">MA453B</strain>
    </source>
</reference>
<dbReference type="AlphaFoldDB" id="A0A9N8VB95"/>
<evidence type="ECO:0000256" key="1">
    <source>
        <dbReference type="SAM" id="MobiDB-lite"/>
    </source>
</evidence>
<dbReference type="EMBL" id="CAJVPY010000097">
    <property type="protein sequence ID" value="CAG8449622.1"/>
    <property type="molecule type" value="Genomic_DNA"/>
</dbReference>
<feature type="chain" id="PRO_5040471118" evidence="2">
    <location>
        <begin position="24"/>
        <end position="156"/>
    </location>
</feature>
<protein>
    <submittedName>
        <fullName evidence="3">23125_t:CDS:1</fullName>
    </submittedName>
</protein>
<sequence>MSSLKTIISLFFLLSIIYNLVAATVIQPKVDEISLDSLPEAGDVWEMELDPAASSNVDPSAEISTEADADSSESSTNILHNSIQVIGPKVQLGEVQDQLYRYHWTKPLYINKYHYHWGTHIHYDRKIFLHQIYKDNKFYKICYADDCRFTVTKVIR</sequence>
<gene>
    <name evidence="3" type="ORF">DERYTH_LOCUS436</name>
</gene>
<evidence type="ECO:0000256" key="2">
    <source>
        <dbReference type="SAM" id="SignalP"/>
    </source>
</evidence>
<dbReference type="Proteomes" id="UP000789405">
    <property type="component" value="Unassembled WGS sequence"/>
</dbReference>
<dbReference type="OrthoDB" id="2430427at2759"/>
<name>A0A9N8VB95_9GLOM</name>
<feature type="signal peptide" evidence="2">
    <location>
        <begin position="1"/>
        <end position="23"/>
    </location>
</feature>
<evidence type="ECO:0000313" key="4">
    <source>
        <dbReference type="Proteomes" id="UP000789405"/>
    </source>
</evidence>
<evidence type="ECO:0000313" key="3">
    <source>
        <dbReference type="EMBL" id="CAG8449622.1"/>
    </source>
</evidence>
<organism evidence="3 4">
    <name type="scientific">Dentiscutata erythropus</name>
    <dbReference type="NCBI Taxonomy" id="1348616"/>
    <lineage>
        <taxon>Eukaryota</taxon>
        <taxon>Fungi</taxon>
        <taxon>Fungi incertae sedis</taxon>
        <taxon>Mucoromycota</taxon>
        <taxon>Glomeromycotina</taxon>
        <taxon>Glomeromycetes</taxon>
        <taxon>Diversisporales</taxon>
        <taxon>Gigasporaceae</taxon>
        <taxon>Dentiscutata</taxon>
    </lineage>
</organism>
<proteinExistence type="predicted"/>